<gene>
    <name evidence="2" type="ORF">ACFP3M_00945</name>
</gene>
<dbReference type="RefSeq" id="WP_345081966.1">
    <property type="nucleotide sequence ID" value="NZ_BAAAWG010000006.1"/>
</dbReference>
<evidence type="ECO:0000256" key="1">
    <source>
        <dbReference type="SAM" id="MobiDB-lite"/>
    </source>
</evidence>
<proteinExistence type="predicted"/>
<dbReference type="Proteomes" id="UP001596241">
    <property type="component" value="Unassembled WGS sequence"/>
</dbReference>
<protein>
    <submittedName>
        <fullName evidence="2">Uncharacterized protein</fullName>
    </submittedName>
</protein>
<dbReference type="EMBL" id="JBHSPW010000001">
    <property type="protein sequence ID" value="MFC5891396.1"/>
    <property type="molecule type" value="Genomic_DNA"/>
</dbReference>
<accession>A0ABW1FDD1</accession>
<evidence type="ECO:0000313" key="2">
    <source>
        <dbReference type="EMBL" id="MFC5891396.1"/>
    </source>
</evidence>
<organism evidence="2 3">
    <name type="scientific">Streptomyces ramulosus</name>
    <dbReference type="NCBI Taxonomy" id="47762"/>
    <lineage>
        <taxon>Bacteria</taxon>
        <taxon>Bacillati</taxon>
        <taxon>Actinomycetota</taxon>
        <taxon>Actinomycetes</taxon>
        <taxon>Kitasatosporales</taxon>
        <taxon>Streptomycetaceae</taxon>
        <taxon>Streptomyces</taxon>
    </lineage>
</organism>
<comment type="caution">
    <text evidence="2">The sequence shown here is derived from an EMBL/GenBank/DDBJ whole genome shotgun (WGS) entry which is preliminary data.</text>
</comment>
<keyword evidence="3" id="KW-1185">Reference proteome</keyword>
<name>A0ABW1FDD1_9ACTN</name>
<sequence length="129" mass="13050">MRGPPPGPSHLHRWRPCGHPLLDRRTACGDPEPGWDGPAVLGGHRAAGQLLLVGPHAAADRAPVPFREGTGDGCAVLAPPAHGPALLATAVAQTSAAPRDLLDEAQAHGLGAPHGRAVPRAGRRGPTGA</sequence>
<reference evidence="3" key="1">
    <citation type="journal article" date="2019" name="Int. J. Syst. Evol. Microbiol.">
        <title>The Global Catalogue of Microorganisms (GCM) 10K type strain sequencing project: providing services to taxonomists for standard genome sequencing and annotation.</title>
        <authorList>
            <consortium name="The Broad Institute Genomics Platform"/>
            <consortium name="The Broad Institute Genome Sequencing Center for Infectious Disease"/>
            <person name="Wu L."/>
            <person name="Ma J."/>
        </authorList>
    </citation>
    <scope>NUCLEOTIDE SEQUENCE [LARGE SCALE GENOMIC DNA]</scope>
    <source>
        <strain evidence="3">CGMCC 1.15809</strain>
    </source>
</reference>
<feature type="compositionally biased region" description="Low complexity" evidence="1">
    <location>
        <begin position="111"/>
        <end position="129"/>
    </location>
</feature>
<evidence type="ECO:0000313" key="3">
    <source>
        <dbReference type="Proteomes" id="UP001596241"/>
    </source>
</evidence>
<feature type="region of interest" description="Disordered" evidence="1">
    <location>
        <begin position="105"/>
        <end position="129"/>
    </location>
</feature>